<comment type="similarity">
    <text evidence="1">Belongs to the peptidase M67A family. BRCC36 subfamily.</text>
</comment>
<dbReference type="OrthoDB" id="446074at2759"/>
<evidence type="ECO:0000256" key="6">
    <source>
        <dbReference type="ARBA" id="ARBA00022833"/>
    </source>
</evidence>
<evidence type="ECO:0000256" key="7">
    <source>
        <dbReference type="ARBA" id="ARBA00023049"/>
    </source>
</evidence>
<keyword evidence="4" id="KW-0833">Ubl conjugation pathway</keyword>
<keyword evidence="2" id="KW-0645">Protease</keyword>
<feature type="domain" description="MPN" evidence="9">
    <location>
        <begin position="6"/>
        <end position="152"/>
    </location>
</feature>
<dbReference type="EMBL" id="CM035429">
    <property type="protein sequence ID" value="KAH7300084.1"/>
    <property type="molecule type" value="Genomic_DNA"/>
</dbReference>
<dbReference type="Pfam" id="PF01398">
    <property type="entry name" value="JAB"/>
    <property type="match status" value="1"/>
</dbReference>
<dbReference type="OMA" id="YQASICK"/>
<dbReference type="PANTHER" id="PTHR10410">
    <property type="entry name" value="EUKARYOTIC TRANSLATION INITIATION FACTOR 3 -RELATED"/>
    <property type="match status" value="1"/>
</dbReference>
<evidence type="ECO:0000256" key="8">
    <source>
        <dbReference type="SAM" id="MobiDB-lite"/>
    </source>
</evidence>
<dbReference type="GO" id="GO:0008237">
    <property type="term" value="F:metallopeptidase activity"/>
    <property type="evidence" value="ECO:0007669"/>
    <property type="project" value="UniProtKB-KW"/>
</dbReference>
<proteinExistence type="inferred from homology"/>
<dbReference type="GO" id="GO:0070552">
    <property type="term" value="C:BRISC complex"/>
    <property type="evidence" value="ECO:0007669"/>
    <property type="project" value="InterPro"/>
</dbReference>
<organism evidence="10 11">
    <name type="scientific">Ceratopteris richardii</name>
    <name type="common">Triangle waterfern</name>
    <dbReference type="NCBI Taxonomy" id="49495"/>
    <lineage>
        <taxon>Eukaryota</taxon>
        <taxon>Viridiplantae</taxon>
        <taxon>Streptophyta</taxon>
        <taxon>Embryophyta</taxon>
        <taxon>Tracheophyta</taxon>
        <taxon>Polypodiopsida</taxon>
        <taxon>Polypodiidae</taxon>
        <taxon>Polypodiales</taxon>
        <taxon>Pteridineae</taxon>
        <taxon>Pteridaceae</taxon>
        <taxon>Parkerioideae</taxon>
        <taxon>Ceratopteris</taxon>
    </lineage>
</organism>
<keyword evidence="3" id="KW-0479">Metal-binding</keyword>
<dbReference type="GO" id="GO:0070536">
    <property type="term" value="P:protein K63-linked deubiquitination"/>
    <property type="evidence" value="ECO:0007669"/>
    <property type="project" value="InterPro"/>
</dbReference>
<evidence type="ECO:0000256" key="4">
    <source>
        <dbReference type="ARBA" id="ARBA00022786"/>
    </source>
</evidence>
<keyword evidence="7" id="KW-0482">Metalloprotease</keyword>
<dbReference type="InterPro" id="IPR000555">
    <property type="entry name" value="JAMM/MPN+_dom"/>
</dbReference>
<evidence type="ECO:0000256" key="1">
    <source>
        <dbReference type="ARBA" id="ARBA00008021"/>
    </source>
</evidence>
<dbReference type="InterPro" id="IPR050242">
    <property type="entry name" value="JAMM_MPN+_peptidase_M67A"/>
</dbReference>
<dbReference type="AlphaFoldDB" id="A0A8T2RWI7"/>
<evidence type="ECO:0000256" key="2">
    <source>
        <dbReference type="ARBA" id="ARBA00022670"/>
    </source>
</evidence>
<dbReference type="InterPro" id="IPR040749">
    <property type="entry name" value="BRCC36_C"/>
</dbReference>
<dbReference type="GO" id="GO:0046872">
    <property type="term" value="F:metal ion binding"/>
    <property type="evidence" value="ECO:0007669"/>
    <property type="project" value="UniProtKB-KW"/>
</dbReference>
<accession>A0A8T2RWI7</accession>
<dbReference type="GO" id="GO:0006281">
    <property type="term" value="P:DNA repair"/>
    <property type="evidence" value="ECO:0007669"/>
    <property type="project" value="InterPro"/>
</dbReference>
<dbReference type="CDD" id="cd08068">
    <property type="entry name" value="MPN_BRCC36"/>
    <property type="match status" value="1"/>
</dbReference>
<dbReference type="GO" id="GO:0006508">
    <property type="term" value="P:proteolysis"/>
    <property type="evidence" value="ECO:0007669"/>
    <property type="project" value="UniProtKB-KW"/>
</dbReference>
<comment type="caution">
    <text evidence="10">The sequence shown here is derived from an EMBL/GenBank/DDBJ whole genome shotgun (WGS) entry which is preliminary data.</text>
</comment>
<protein>
    <recommendedName>
        <fullName evidence="9">MPN domain-containing protein</fullName>
    </recommendedName>
</protein>
<keyword evidence="6" id="KW-0862">Zinc</keyword>
<feature type="region of interest" description="Disordered" evidence="8">
    <location>
        <begin position="353"/>
        <end position="401"/>
    </location>
</feature>
<dbReference type="PROSITE" id="PS50249">
    <property type="entry name" value="MPN"/>
    <property type="match status" value="1"/>
</dbReference>
<feature type="compositionally biased region" description="Polar residues" evidence="8">
    <location>
        <begin position="353"/>
        <end position="365"/>
    </location>
</feature>
<dbReference type="InterPro" id="IPR037518">
    <property type="entry name" value="MPN"/>
</dbReference>
<keyword evidence="5" id="KW-0378">Hydrolase</keyword>
<dbReference type="Pfam" id="PF18110">
    <property type="entry name" value="BRCC36_C"/>
    <property type="match status" value="1"/>
</dbReference>
<dbReference type="Proteomes" id="UP000825935">
    <property type="component" value="Chromosome 24"/>
</dbReference>
<dbReference type="SUPFAM" id="SSF102712">
    <property type="entry name" value="JAB1/MPN domain"/>
    <property type="match status" value="1"/>
</dbReference>
<evidence type="ECO:0000259" key="9">
    <source>
        <dbReference type="PROSITE" id="PS50249"/>
    </source>
</evidence>
<keyword evidence="11" id="KW-1185">Reference proteome</keyword>
<dbReference type="InterPro" id="IPR033860">
    <property type="entry name" value="MPN_BRCC36"/>
</dbReference>
<gene>
    <name evidence="10" type="ORF">KP509_24G044200</name>
</gene>
<feature type="compositionally biased region" description="Low complexity" evidence="8">
    <location>
        <begin position="372"/>
        <end position="384"/>
    </location>
</feature>
<evidence type="ECO:0000256" key="3">
    <source>
        <dbReference type="ARBA" id="ARBA00022723"/>
    </source>
</evidence>
<dbReference type="FunFam" id="3.40.140.10:FF:000042">
    <property type="entry name" value="Mov34/MPN/PAD-1 family protein"/>
    <property type="match status" value="1"/>
</dbReference>
<sequence>MSLTCAKISEEVWLTCVTHALSTETEEIMGLLFGDIEYSDDGQVVALVWGAAPQTRSDRRKDRVETNPEQLAAASAQAERLSAETGKMTRVIGWYHSHPHITVLPSHVDVRTQGMYQLLDAGFLGLIFSCFNEDSKKVGKIQATAFQVSSGWQQNKLHNSFQQFTGNAQDLSSDSEKDALRTAALLSSSPHLNSVDVVNVGILSTKESISSQPKVIDLEDHFLDAEGMQEAMHLSNLEMSGAEYMRREVPFEVVPGHTLVKANIHFSSFVSLQRMLFDEEQAAYNQSLAQSRRDDMIHPLTAIHHSATYEASLCKLMEYCLSPALSSLWDRLEENNIRLEALKEENMNLHLQTLPGGQSTRQSPHPSRRKTGSMSSETTNSSSSGQKTAGDKLSPREGRRK</sequence>
<dbReference type="Gene3D" id="3.40.140.10">
    <property type="entry name" value="Cytidine Deaminase, domain 2"/>
    <property type="match status" value="1"/>
</dbReference>
<evidence type="ECO:0000313" key="11">
    <source>
        <dbReference type="Proteomes" id="UP000825935"/>
    </source>
</evidence>
<name>A0A8T2RWI7_CERRI</name>
<evidence type="ECO:0000256" key="5">
    <source>
        <dbReference type="ARBA" id="ARBA00022801"/>
    </source>
</evidence>
<feature type="compositionally biased region" description="Basic and acidic residues" evidence="8">
    <location>
        <begin position="389"/>
        <end position="401"/>
    </location>
</feature>
<dbReference type="SMART" id="SM00232">
    <property type="entry name" value="JAB_MPN"/>
    <property type="match status" value="1"/>
</dbReference>
<reference evidence="10" key="1">
    <citation type="submission" date="2021-08" db="EMBL/GenBank/DDBJ databases">
        <title>WGS assembly of Ceratopteris richardii.</title>
        <authorList>
            <person name="Marchant D.B."/>
            <person name="Chen G."/>
            <person name="Jenkins J."/>
            <person name="Shu S."/>
            <person name="Leebens-Mack J."/>
            <person name="Grimwood J."/>
            <person name="Schmutz J."/>
            <person name="Soltis P."/>
            <person name="Soltis D."/>
            <person name="Chen Z.-H."/>
        </authorList>
    </citation>
    <scope>NUCLEOTIDE SEQUENCE</scope>
    <source>
        <strain evidence="10">Whitten #5841</strain>
        <tissue evidence="10">Leaf</tissue>
    </source>
</reference>
<dbReference type="GO" id="GO:0004843">
    <property type="term" value="F:cysteine-type deubiquitinase activity"/>
    <property type="evidence" value="ECO:0007669"/>
    <property type="project" value="InterPro"/>
</dbReference>
<evidence type="ECO:0000313" key="10">
    <source>
        <dbReference type="EMBL" id="KAH7300084.1"/>
    </source>
</evidence>